<dbReference type="Proteomes" id="UP000710432">
    <property type="component" value="Unassembled WGS sequence"/>
</dbReference>
<gene>
    <name evidence="1" type="ORF">LTLLF_111665</name>
</gene>
<accession>A0A8J6GZD4</accession>
<reference evidence="1" key="1">
    <citation type="submission" date="2020-03" db="EMBL/GenBank/DDBJ databases">
        <title>Studies in the Genomics of Life Span.</title>
        <authorList>
            <person name="Glass D."/>
        </authorList>
    </citation>
    <scope>NUCLEOTIDE SEQUENCE</scope>
    <source>
        <strain evidence="1">LTLLF</strain>
        <tissue evidence="1">Muscle</tissue>
    </source>
</reference>
<proteinExistence type="predicted"/>
<name>A0A8J6GZD4_MICOH</name>
<comment type="caution">
    <text evidence="1">The sequence shown here is derived from an EMBL/GenBank/DDBJ whole genome shotgun (WGS) entry which is preliminary data.</text>
</comment>
<protein>
    <submittedName>
        <fullName evidence="1">Vacuolar protein sorting-associated protein 11-like protein</fullName>
    </submittedName>
</protein>
<sequence>MAAYLQWRRFVFFEKELVKEPLGNDGAAPGAAPASGSSASKFLCLPPGITVCDSGRGSLVFGDILLVELSLSTAEARRDSSTWNGICPWCFVPSQLDAIPDLFRGLLGKTRKSIF</sequence>
<dbReference type="AlphaFoldDB" id="A0A8J6GZD4"/>
<evidence type="ECO:0000313" key="2">
    <source>
        <dbReference type="Proteomes" id="UP000710432"/>
    </source>
</evidence>
<dbReference type="EMBL" id="JAATJU010004698">
    <property type="protein sequence ID" value="KAH0519583.1"/>
    <property type="molecule type" value="Genomic_DNA"/>
</dbReference>
<organism evidence="1 2">
    <name type="scientific">Microtus ochrogaster</name>
    <name type="common">Prairie vole</name>
    <dbReference type="NCBI Taxonomy" id="79684"/>
    <lineage>
        <taxon>Eukaryota</taxon>
        <taxon>Metazoa</taxon>
        <taxon>Chordata</taxon>
        <taxon>Craniata</taxon>
        <taxon>Vertebrata</taxon>
        <taxon>Euteleostomi</taxon>
        <taxon>Mammalia</taxon>
        <taxon>Eutheria</taxon>
        <taxon>Euarchontoglires</taxon>
        <taxon>Glires</taxon>
        <taxon>Rodentia</taxon>
        <taxon>Myomorpha</taxon>
        <taxon>Muroidea</taxon>
        <taxon>Cricetidae</taxon>
        <taxon>Arvicolinae</taxon>
        <taxon>Microtus</taxon>
    </lineage>
</organism>
<evidence type="ECO:0000313" key="1">
    <source>
        <dbReference type="EMBL" id="KAH0519583.1"/>
    </source>
</evidence>